<evidence type="ECO:0000259" key="2">
    <source>
        <dbReference type="Pfam" id="PF03795"/>
    </source>
</evidence>
<dbReference type="Proteomes" id="UP000262379">
    <property type="component" value="Unassembled WGS sequence"/>
</dbReference>
<keyword evidence="4" id="KW-1185">Reference proteome</keyword>
<proteinExistence type="inferred from homology"/>
<name>A0A371XGL6_9HYPH</name>
<dbReference type="InterPro" id="IPR011008">
    <property type="entry name" value="Dimeric_a/b-barrel"/>
</dbReference>
<protein>
    <submittedName>
        <fullName evidence="3">YciI family protein</fullName>
    </submittedName>
</protein>
<evidence type="ECO:0000256" key="1">
    <source>
        <dbReference type="ARBA" id="ARBA00007689"/>
    </source>
</evidence>
<evidence type="ECO:0000313" key="3">
    <source>
        <dbReference type="EMBL" id="RFC68333.1"/>
    </source>
</evidence>
<comment type="caution">
    <text evidence="3">The sequence shown here is derived from an EMBL/GenBank/DDBJ whole genome shotgun (WGS) entry which is preliminary data.</text>
</comment>
<dbReference type="Pfam" id="PF03795">
    <property type="entry name" value="YCII"/>
    <property type="match status" value="1"/>
</dbReference>
<dbReference type="SUPFAM" id="SSF54909">
    <property type="entry name" value="Dimeric alpha+beta barrel"/>
    <property type="match status" value="1"/>
</dbReference>
<sequence>MQYAILCYDDEAVIESWPDAKLDEVIGKHQAATKPIAKRGKLGPVLRLLPTSTAMTVRSGDKPVVLDGPFAETKEQLLGLWIIDADTHDEALALAAELAGHKETGSMEVRPLLMFMDGKAAS</sequence>
<evidence type="ECO:0000313" key="4">
    <source>
        <dbReference type="Proteomes" id="UP000262379"/>
    </source>
</evidence>
<comment type="similarity">
    <text evidence="1">Belongs to the YciI family.</text>
</comment>
<dbReference type="PANTHER" id="PTHR35174:SF3">
    <property type="entry name" value="BLL7171 PROTEIN"/>
    <property type="match status" value="1"/>
</dbReference>
<accession>A0A371XGL6</accession>
<dbReference type="InterPro" id="IPR005545">
    <property type="entry name" value="YCII"/>
</dbReference>
<reference evidence="4" key="1">
    <citation type="submission" date="2018-08" db="EMBL/GenBank/DDBJ databases">
        <authorList>
            <person name="Im W.T."/>
        </authorList>
    </citation>
    <scope>NUCLEOTIDE SEQUENCE [LARGE SCALE GENOMIC DNA]</scope>
    <source>
        <strain evidence="4">LA-28</strain>
    </source>
</reference>
<dbReference type="EMBL" id="QURN01000005">
    <property type="protein sequence ID" value="RFC68333.1"/>
    <property type="molecule type" value="Genomic_DNA"/>
</dbReference>
<dbReference type="PANTHER" id="PTHR35174">
    <property type="entry name" value="BLL7171 PROTEIN-RELATED"/>
    <property type="match status" value="1"/>
</dbReference>
<organism evidence="3 4">
    <name type="scientific">Mesorhizobium denitrificans</name>
    <dbReference type="NCBI Taxonomy" id="2294114"/>
    <lineage>
        <taxon>Bacteria</taxon>
        <taxon>Pseudomonadati</taxon>
        <taxon>Pseudomonadota</taxon>
        <taxon>Alphaproteobacteria</taxon>
        <taxon>Hyphomicrobiales</taxon>
        <taxon>Phyllobacteriaceae</taxon>
        <taxon>Mesorhizobium</taxon>
    </lineage>
</organism>
<dbReference type="Gene3D" id="3.30.70.1060">
    <property type="entry name" value="Dimeric alpha+beta barrel"/>
    <property type="match status" value="1"/>
</dbReference>
<gene>
    <name evidence="3" type="ORF">DY251_08355</name>
</gene>
<feature type="domain" description="YCII-related" evidence="2">
    <location>
        <begin position="1"/>
        <end position="114"/>
    </location>
</feature>
<dbReference type="RefSeq" id="WP_116623473.1">
    <property type="nucleotide sequence ID" value="NZ_QURN01000005.1"/>
</dbReference>
<dbReference type="AlphaFoldDB" id="A0A371XGL6"/>